<gene>
    <name evidence="1" type="ORF">SDC9_67246</name>
</gene>
<comment type="caution">
    <text evidence="1">The sequence shown here is derived from an EMBL/GenBank/DDBJ whole genome shotgun (WGS) entry which is preliminary data.</text>
</comment>
<proteinExistence type="predicted"/>
<organism evidence="1">
    <name type="scientific">bioreactor metagenome</name>
    <dbReference type="NCBI Taxonomy" id="1076179"/>
    <lineage>
        <taxon>unclassified sequences</taxon>
        <taxon>metagenomes</taxon>
        <taxon>ecological metagenomes</taxon>
    </lineage>
</organism>
<protein>
    <submittedName>
        <fullName evidence="1">Uncharacterized protein</fullName>
    </submittedName>
</protein>
<name>A0A644XX73_9ZZZZ</name>
<reference evidence="1" key="1">
    <citation type="submission" date="2019-08" db="EMBL/GenBank/DDBJ databases">
        <authorList>
            <person name="Kucharzyk K."/>
            <person name="Murdoch R.W."/>
            <person name="Higgins S."/>
            <person name="Loffler F."/>
        </authorList>
    </citation>
    <scope>NUCLEOTIDE SEQUENCE</scope>
</reference>
<accession>A0A644XX73</accession>
<dbReference type="AlphaFoldDB" id="A0A644XX73"/>
<sequence>MFDFIDRIDADTDEVRFDFFLFPFAQKIPHVSPLDVQTQSAAAYLHSRKDTLDRFADLAEVADIVRILRNIHPFAIDFDQ</sequence>
<evidence type="ECO:0000313" key="1">
    <source>
        <dbReference type="EMBL" id="MPM20810.1"/>
    </source>
</evidence>
<dbReference type="EMBL" id="VSSQ01003462">
    <property type="protein sequence ID" value="MPM20810.1"/>
    <property type="molecule type" value="Genomic_DNA"/>
</dbReference>